<gene>
    <name evidence="5" type="ORF">METZ01_LOCUS8280</name>
</gene>
<dbReference type="GO" id="GO:0020037">
    <property type="term" value="F:heme binding"/>
    <property type="evidence" value="ECO:0007669"/>
    <property type="project" value="InterPro"/>
</dbReference>
<dbReference type="GO" id="GO:0009055">
    <property type="term" value="F:electron transfer activity"/>
    <property type="evidence" value="ECO:0007669"/>
    <property type="project" value="InterPro"/>
</dbReference>
<sequence length="152" mass="16769">MKGVDRVYFIMGVFLLLTVCSEPGMDLANDQDFEVTTRWYSEEQVRSGAVVFAGNCAVCHGSNAEGTAGDWRQRLVDGSFPPPPLDGSAHAWHHPNSVLLQVINKGGEAFGGKMPAFAEELEEPEKLAVIAYFQNFWSDEIYAQWIQMGGPN</sequence>
<keyword evidence="2" id="KW-0479">Metal-binding</keyword>
<dbReference type="GO" id="GO:0046872">
    <property type="term" value="F:metal ion binding"/>
    <property type="evidence" value="ECO:0007669"/>
    <property type="project" value="UniProtKB-KW"/>
</dbReference>
<name>A0A381NLE8_9ZZZZ</name>
<dbReference type="InterPro" id="IPR051459">
    <property type="entry name" value="Cytochrome_c-type_DH"/>
</dbReference>
<dbReference type="PANTHER" id="PTHR35008">
    <property type="entry name" value="BLL4482 PROTEIN-RELATED"/>
    <property type="match status" value="1"/>
</dbReference>
<dbReference type="InterPro" id="IPR009056">
    <property type="entry name" value="Cyt_c-like_dom"/>
</dbReference>
<feature type="domain" description="Cytochrome c" evidence="4">
    <location>
        <begin position="43"/>
        <end position="137"/>
    </location>
</feature>
<evidence type="ECO:0000313" key="5">
    <source>
        <dbReference type="EMBL" id="SUZ55426.1"/>
    </source>
</evidence>
<keyword evidence="1" id="KW-0349">Heme</keyword>
<dbReference type="InterPro" id="IPR036909">
    <property type="entry name" value="Cyt_c-like_dom_sf"/>
</dbReference>
<dbReference type="SUPFAM" id="SSF46626">
    <property type="entry name" value="Cytochrome c"/>
    <property type="match status" value="1"/>
</dbReference>
<dbReference type="PROSITE" id="PS51007">
    <property type="entry name" value="CYTC"/>
    <property type="match status" value="1"/>
</dbReference>
<reference evidence="5" key="1">
    <citation type="submission" date="2018-05" db="EMBL/GenBank/DDBJ databases">
        <authorList>
            <person name="Lanie J.A."/>
            <person name="Ng W.-L."/>
            <person name="Kazmierczak K.M."/>
            <person name="Andrzejewski T.M."/>
            <person name="Davidsen T.M."/>
            <person name="Wayne K.J."/>
            <person name="Tettelin H."/>
            <person name="Glass J.I."/>
            <person name="Rusch D."/>
            <person name="Podicherti R."/>
            <person name="Tsui H.-C.T."/>
            <person name="Winkler M.E."/>
        </authorList>
    </citation>
    <scope>NUCLEOTIDE SEQUENCE</scope>
</reference>
<evidence type="ECO:0000256" key="2">
    <source>
        <dbReference type="ARBA" id="ARBA00022723"/>
    </source>
</evidence>
<dbReference type="AlphaFoldDB" id="A0A381NLE8"/>
<evidence type="ECO:0000259" key="4">
    <source>
        <dbReference type="PROSITE" id="PS51007"/>
    </source>
</evidence>
<organism evidence="5">
    <name type="scientific">marine metagenome</name>
    <dbReference type="NCBI Taxonomy" id="408172"/>
    <lineage>
        <taxon>unclassified sequences</taxon>
        <taxon>metagenomes</taxon>
        <taxon>ecological metagenomes</taxon>
    </lineage>
</organism>
<dbReference type="Pfam" id="PF13442">
    <property type="entry name" value="Cytochrome_CBB3"/>
    <property type="match status" value="1"/>
</dbReference>
<proteinExistence type="predicted"/>
<dbReference type="PANTHER" id="PTHR35008:SF4">
    <property type="entry name" value="BLL4482 PROTEIN"/>
    <property type="match status" value="1"/>
</dbReference>
<evidence type="ECO:0000256" key="3">
    <source>
        <dbReference type="ARBA" id="ARBA00023004"/>
    </source>
</evidence>
<accession>A0A381NLE8</accession>
<evidence type="ECO:0000256" key="1">
    <source>
        <dbReference type="ARBA" id="ARBA00022617"/>
    </source>
</evidence>
<keyword evidence="3" id="KW-0408">Iron</keyword>
<dbReference type="EMBL" id="UINC01000444">
    <property type="protein sequence ID" value="SUZ55426.1"/>
    <property type="molecule type" value="Genomic_DNA"/>
</dbReference>
<dbReference type="Gene3D" id="1.10.760.10">
    <property type="entry name" value="Cytochrome c-like domain"/>
    <property type="match status" value="1"/>
</dbReference>
<protein>
    <recommendedName>
        <fullName evidence="4">Cytochrome c domain-containing protein</fullName>
    </recommendedName>
</protein>